<gene>
    <name evidence="1" type="ORF">PENSUB_6960</name>
</gene>
<dbReference type="Proteomes" id="UP000186955">
    <property type="component" value="Unassembled WGS sequence"/>
</dbReference>
<proteinExistence type="predicted"/>
<dbReference type="AlphaFoldDB" id="A0A1Q5TRN1"/>
<reference evidence="1 2" key="1">
    <citation type="submission" date="2016-10" db="EMBL/GenBank/DDBJ databases">
        <title>Genome sequence of the ascomycete fungus Penicillium subrubescens.</title>
        <authorList>
            <person name="De Vries R.P."/>
            <person name="Peng M."/>
            <person name="Dilokpimol A."/>
            <person name="Hilden K."/>
            <person name="Makela M.R."/>
            <person name="Grigoriev I."/>
            <person name="Riley R."/>
            <person name="Granchi Z."/>
        </authorList>
    </citation>
    <scope>NUCLEOTIDE SEQUENCE [LARGE SCALE GENOMIC DNA]</scope>
    <source>
        <strain evidence="1 2">CBS 132785</strain>
    </source>
</reference>
<evidence type="ECO:0000313" key="2">
    <source>
        <dbReference type="Proteomes" id="UP000186955"/>
    </source>
</evidence>
<protein>
    <submittedName>
        <fullName evidence="1">Uncharacterized protein</fullName>
    </submittedName>
</protein>
<organism evidence="1 2">
    <name type="scientific">Penicillium subrubescens</name>
    <dbReference type="NCBI Taxonomy" id="1316194"/>
    <lineage>
        <taxon>Eukaryota</taxon>
        <taxon>Fungi</taxon>
        <taxon>Dikarya</taxon>
        <taxon>Ascomycota</taxon>
        <taxon>Pezizomycotina</taxon>
        <taxon>Eurotiomycetes</taxon>
        <taxon>Eurotiomycetidae</taxon>
        <taxon>Eurotiales</taxon>
        <taxon>Aspergillaceae</taxon>
        <taxon>Penicillium</taxon>
    </lineage>
</organism>
<evidence type="ECO:0000313" key="1">
    <source>
        <dbReference type="EMBL" id="OKP02888.1"/>
    </source>
</evidence>
<keyword evidence="2" id="KW-1185">Reference proteome</keyword>
<accession>A0A1Q5TRN1</accession>
<sequence>MRKRSRLPHEYTKPVTYWGTGSFQKLKKYIDNGGDLNWRFAYGDTWAERVTELQTRCNPLRKNTPIGRVDGLNGGFGESVIYF</sequence>
<name>A0A1Q5TRN1_9EURO</name>
<dbReference type="EMBL" id="MNBE01000622">
    <property type="protein sequence ID" value="OKP02888.1"/>
    <property type="molecule type" value="Genomic_DNA"/>
</dbReference>
<comment type="caution">
    <text evidence="1">The sequence shown here is derived from an EMBL/GenBank/DDBJ whole genome shotgun (WGS) entry which is preliminary data.</text>
</comment>